<dbReference type="SMART" id="SM00841">
    <property type="entry name" value="Elong-fact-P_C"/>
    <property type="match status" value="1"/>
</dbReference>
<dbReference type="InterPro" id="IPR013852">
    <property type="entry name" value="Transl_elong_P/YeiP_CS"/>
</dbReference>
<dbReference type="InterPro" id="IPR001059">
    <property type="entry name" value="Transl_elong_P/YeiP_cen"/>
</dbReference>
<accession>A0ABV7WQ14</accession>
<evidence type="ECO:0000313" key="5">
    <source>
        <dbReference type="EMBL" id="MFC3700414.1"/>
    </source>
</evidence>
<dbReference type="InterPro" id="IPR011897">
    <property type="entry name" value="Transl_elong_p-like_YeiP"/>
</dbReference>
<evidence type="ECO:0000259" key="4">
    <source>
        <dbReference type="SMART" id="SM01185"/>
    </source>
</evidence>
<feature type="domain" description="Elongation factor P C-terminal" evidence="3">
    <location>
        <begin position="132"/>
        <end position="187"/>
    </location>
</feature>
<feature type="domain" description="Translation elongation factor P/YeiP central" evidence="4">
    <location>
        <begin position="69"/>
        <end position="124"/>
    </location>
</feature>
<dbReference type="Pfam" id="PF08207">
    <property type="entry name" value="EFP_N"/>
    <property type="match status" value="1"/>
</dbReference>
<comment type="similarity">
    <text evidence="1 2">Belongs to the elongation factor P family.</text>
</comment>
<keyword evidence="6" id="KW-1185">Reference proteome</keyword>
<comment type="caution">
    <text evidence="5">The sequence shown here is derived from an EMBL/GenBank/DDBJ whole genome shotgun (WGS) entry which is preliminary data.</text>
</comment>
<dbReference type="Proteomes" id="UP001595710">
    <property type="component" value="Unassembled WGS sequence"/>
</dbReference>
<evidence type="ECO:0000256" key="2">
    <source>
        <dbReference type="HAMAP-Rule" id="MF_00646"/>
    </source>
</evidence>
<evidence type="ECO:0000256" key="1">
    <source>
        <dbReference type="ARBA" id="ARBA00009479"/>
    </source>
</evidence>
<dbReference type="Pfam" id="PF09285">
    <property type="entry name" value="Elong-fact-P_C"/>
    <property type="match status" value="1"/>
</dbReference>
<dbReference type="Gene3D" id="2.40.50.140">
    <property type="entry name" value="Nucleic acid-binding proteins"/>
    <property type="match status" value="2"/>
</dbReference>
<dbReference type="InterPro" id="IPR014722">
    <property type="entry name" value="Rib_uL2_dom2"/>
</dbReference>
<dbReference type="PANTHER" id="PTHR30053:SF14">
    <property type="entry name" value="TRANSLATION ELONGATION FACTOR KOW-LIKE DOMAIN-CONTAINING PROTEIN"/>
    <property type="match status" value="1"/>
</dbReference>
<dbReference type="NCBIfam" id="NF003392">
    <property type="entry name" value="PRK04542.1"/>
    <property type="match status" value="1"/>
</dbReference>
<evidence type="ECO:0000259" key="3">
    <source>
        <dbReference type="SMART" id="SM00841"/>
    </source>
</evidence>
<dbReference type="PANTHER" id="PTHR30053">
    <property type="entry name" value="ELONGATION FACTOR P"/>
    <property type="match status" value="1"/>
</dbReference>
<dbReference type="SMART" id="SM01185">
    <property type="entry name" value="EFP"/>
    <property type="match status" value="1"/>
</dbReference>
<gene>
    <name evidence="5" type="primary">yeiP</name>
    <name evidence="5" type="ORF">ACFOND_02095</name>
</gene>
<dbReference type="PROSITE" id="PS01275">
    <property type="entry name" value="EFP"/>
    <property type="match status" value="1"/>
</dbReference>
<dbReference type="SUPFAM" id="SSF50249">
    <property type="entry name" value="Nucleic acid-binding proteins"/>
    <property type="match status" value="2"/>
</dbReference>
<dbReference type="InterPro" id="IPR020599">
    <property type="entry name" value="Transl_elong_fac_P/YeiP"/>
</dbReference>
<protein>
    <recommendedName>
        <fullName evidence="2">Elongation factor P-like protein</fullName>
    </recommendedName>
</protein>
<proteinExistence type="inferred from homology"/>
<name>A0ABV7WQ14_9GAMM</name>
<dbReference type="Gene3D" id="2.30.30.30">
    <property type="match status" value="1"/>
</dbReference>
<organism evidence="5 6">
    <name type="scientific">Reinekea marina</name>
    <dbReference type="NCBI Taxonomy" id="1310421"/>
    <lineage>
        <taxon>Bacteria</taxon>
        <taxon>Pseudomonadati</taxon>
        <taxon>Pseudomonadota</taxon>
        <taxon>Gammaproteobacteria</taxon>
        <taxon>Oceanospirillales</taxon>
        <taxon>Saccharospirillaceae</taxon>
        <taxon>Reinekea</taxon>
    </lineage>
</organism>
<reference evidence="6" key="1">
    <citation type="journal article" date="2019" name="Int. J. Syst. Evol. Microbiol.">
        <title>The Global Catalogue of Microorganisms (GCM) 10K type strain sequencing project: providing services to taxonomists for standard genome sequencing and annotation.</title>
        <authorList>
            <consortium name="The Broad Institute Genomics Platform"/>
            <consortium name="The Broad Institute Genome Sequencing Center for Infectious Disease"/>
            <person name="Wu L."/>
            <person name="Ma J."/>
        </authorList>
    </citation>
    <scope>NUCLEOTIDE SEQUENCE [LARGE SCALE GENOMIC DNA]</scope>
    <source>
        <strain evidence="6">CECT 8288</strain>
    </source>
</reference>
<dbReference type="SUPFAM" id="SSF50104">
    <property type="entry name" value="Translation proteins SH3-like domain"/>
    <property type="match status" value="1"/>
</dbReference>
<dbReference type="HAMAP" id="MF_00646">
    <property type="entry name" value="EFP"/>
    <property type="match status" value="1"/>
</dbReference>
<dbReference type="InterPro" id="IPR015365">
    <property type="entry name" value="Elong-fact-P_C"/>
</dbReference>
<dbReference type="PIRSF" id="PIRSF005901">
    <property type="entry name" value="EF-P"/>
    <property type="match status" value="1"/>
</dbReference>
<dbReference type="InterPro" id="IPR008991">
    <property type="entry name" value="Translation_prot_SH3-like_sf"/>
</dbReference>
<dbReference type="CDD" id="cd05794">
    <property type="entry name" value="S1_EF-P_repeat_2"/>
    <property type="match status" value="1"/>
</dbReference>
<dbReference type="Pfam" id="PF01132">
    <property type="entry name" value="EFP"/>
    <property type="match status" value="1"/>
</dbReference>
<sequence length="190" mass="20702">MPRAPEIKSGQVIEVDDTQYVVKSVTVSSPSARGAATLYKMIVNEIKSGRKRDMTFKGDDVINLADYRNCTVSYLYADGDMHTFMDSEDYSQHTLSAEELGDQLPWLSEGLGGIMGMMVNEVMVAIVLPQSIELKIVECSPGIKGASASARTKPATLEGGVVVQVPEYIDVGEVIKVNTETQKFMSRAKS</sequence>
<dbReference type="InterPro" id="IPR012340">
    <property type="entry name" value="NA-bd_OB-fold"/>
</dbReference>
<dbReference type="RefSeq" id="WP_290281740.1">
    <property type="nucleotide sequence ID" value="NZ_JAUFQI010000001.1"/>
</dbReference>
<dbReference type="NCBIfam" id="NF001810">
    <property type="entry name" value="PRK00529.1"/>
    <property type="match status" value="1"/>
</dbReference>
<dbReference type="InterPro" id="IPR013185">
    <property type="entry name" value="Transl_elong_KOW-like"/>
</dbReference>
<dbReference type="EMBL" id="JBHRYN010000005">
    <property type="protein sequence ID" value="MFC3700414.1"/>
    <property type="molecule type" value="Genomic_DNA"/>
</dbReference>
<dbReference type="CDD" id="cd04470">
    <property type="entry name" value="S1_EF-P_repeat_1"/>
    <property type="match status" value="1"/>
</dbReference>
<evidence type="ECO:0000313" key="6">
    <source>
        <dbReference type="Proteomes" id="UP001595710"/>
    </source>
</evidence>